<evidence type="ECO:0000256" key="3">
    <source>
        <dbReference type="ARBA" id="ARBA00022840"/>
    </source>
</evidence>
<dbReference type="NCBIfam" id="NF041082">
    <property type="entry name" value="thermosome_alpha"/>
    <property type="match status" value="1"/>
</dbReference>
<evidence type="ECO:0000256" key="4">
    <source>
        <dbReference type="ARBA" id="ARBA00023186"/>
    </source>
</evidence>
<dbReference type="PRINTS" id="PR00304">
    <property type="entry name" value="TCOMPLEXTCP1"/>
</dbReference>
<comment type="caution">
    <text evidence="5">The sequence shown here is derived from an EMBL/GenBank/DDBJ whole genome shotgun (WGS) entry which is preliminary data.</text>
</comment>
<dbReference type="InterPro" id="IPR054827">
    <property type="entry name" value="thermosome_alpha"/>
</dbReference>
<keyword evidence="2" id="KW-0547">Nucleotide-binding</keyword>
<reference evidence="5" key="1">
    <citation type="journal article" date="2015" name="Nature">
        <title>Complex archaea that bridge the gap between prokaryotes and eukaryotes.</title>
        <authorList>
            <person name="Spang A."/>
            <person name="Saw J.H."/>
            <person name="Jorgensen S.L."/>
            <person name="Zaremba-Niedzwiedzka K."/>
            <person name="Martijn J."/>
            <person name="Lind A.E."/>
            <person name="van Eijk R."/>
            <person name="Schleper C."/>
            <person name="Guy L."/>
            <person name="Ettema T.J."/>
        </authorList>
    </citation>
    <scope>NUCLEOTIDE SEQUENCE</scope>
</reference>
<dbReference type="InterPro" id="IPR053374">
    <property type="entry name" value="TCP-1_chaperonin"/>
</dbReference>
<dbReference type="SUPFAM" id="SSF48592">
    <property type="entry name" value="GroEL equatorial domain-like"/>
    <property type="match status" value="1"/>
</dbReference>
<dbReference type="InterPro" id="IPR002423">
    <property type="entry name" value="Cpn60/GroEL/TCP-1"/>
</dbReference>
<keyword evidence="4" id="KW-0143">Chaperone</keyword>
<dbReference type="GO" id="GO:0140662">
    <property type="term" value="F:ATP-dependent protein folding chaperone"/>
    <property type="evidence" value="ECO:0007669"/>
    <property type="project" value="InterPro"/>
</dbReference>
<dbReference type="AlphaFoldDB" id="A0A0F9G2K2"/>
<dbReference type="PANTHER" id="PTHR11353">
    <property type="entry name" value="CHAPERONIN"/>
    <property type="match status" value="1"/>
</dbReference>
<evidence type="ECO:0000313" key="5">
    <source>
        <dbReference type="EMBL" id="KKL57612.1"/>
    </source>
</evidence>
<dbReference type="Gene3D" id="3.50.7.10">
    <property type="entry name" value="GroEL"/>
    <property type="match status" value="1"/>
</dbReference>
<evidence type="ECO:0008006" key="6">
    <source>
        <dbReference type="Google" id="ProtNLM"/>
    </source>
</evidence>
<evidence type="ECO:0000256" key="2">
    <source>
        <dbReference type="ARBA" id="ARBA00022741"/>
    </source>
</evidence>
<protein>
    <recommendedName>
        <fullName evidence="6">Thermosome subunit</fullName>
    </recommendedName>
</protein>
<dbReference type="SUPFAM" id="SSF54849">
    <property type="entry name" value="GroEL-intermediate domain like"/>
    <property type="match status" value="1"/>
</dbReference>
<comment type="similarity">
    <text evidence="1">Belongs to the TCP-1 chaperonin family.</text>
</comment>
<dbReference type="Gene3D" id="1.10.560.10">
    <property type="entry name" value="GroEL-like equatorial domain"/>
    <property type="match status" value="1"/>
</dbReference>
<keyword evidence="3" id="KW-0067">ATP-binding</keyword>
<accession>A0A0F9G2K2</accession>
<evidence type="ECO:0000256" key="1">
    <source>
        <dbReference type="ARBA" id="ARBA00008020"/>
    </source>
</evidence>
<dbReference type="GO" id="GO:0005524">
    <property type="term" value="F:ATP binding"/>
    <property type="evidence" value="ECO:0007669"/>
    <property type="project" value="UniProtKB-KW"/>
</dbReference>
<dbReference type="InterPro" id="IPR027409">
    <property type="entry name" value="GroEL-like_apical_dom_sf"/>
</dbReference>
<dbReference type="InterPro" id="IPR027410">
    <property type="entry name" value="TCP-1-like_intermed_sf"/>
</dbReference>
<dbReference type="InterPro" id="IPR027413">
    <property type="entry name" value="GROEL-like_equatorial_sf"/>
</dbReference>
<dbReference type="EMBL" id="LAZR01030107">
    <property type="protein sequence ID" value="KKL57612.1"/>
    <property type="molecule type" value="Genomic_DNA"/>
</dbReference>
<dbReference type="SUPFAM" id="SSF52029">
    <property type="entry name" value="GroEL apical domain-like"/>
    <property type="match status" value="1"/>
</dbReference>
<dbReference type="InterPro" id="IPR017998">
    <property type="entry name" value="Chaperone_TCP-1"/>
</dbReference>
<dbReference type="NCBIfam" id="NF041083">
    <property type="entry name" value="thermosome_beta"/>
    <property type="match status" value="1"/>
</dbReference>
<name>A0A0F9G2K2_9ZZZZ</name>
<dbReference type="Gene3D" id="3.30.260.10">
    <property type="entry name" value="TCP-1-like chaperonin intermediate domain"/>
    <property type="match status" value="1"/>
</dbReference>
<gene>
    <name evidence="5" type="ORF">LCGC14_2233670</name>
</gene>
<sequence length="453" mass="49226">MGDGTTSAVVIAGALLEKAESLIENDIHPVIIADGYKKALKESTLLLAEIAKKVDPKDRKILEKIAVTAMNTKLVSIEAVDLAKLVVDAVLLVIEEKNDSHKVVLENIKVEKKTGGSISDSQIVNGIVLDKEVVHSGMPKQINNAKIALLNAPLEIEKTEFDAKINISSPNQIKSFIEEENTILKEIVEKIKSTNANVVLCQKGIDDVVQHYLSKAEILAVRRIKESDMSKLAKATGGRIVGSVNDLSEKDLGFAKNVEEKSIEEDKWVFIEECKNPKAVTLLIRGGSQRVIDEADRSIHDALMVVKDVVEKPLILPGGGAPEAYLALKLKEWSKSLSGREQLAVEKFAEALESIPITLARNAGMNPIDTITLLRARQSSGEKFVGIDVEKGTVDDIEKINIVEPLIVKEQVIKSATETANMILRIDNIIAVSKTPSASQETPQGGPPGMGMY</sequence>
<proteinExistence type="inferred from homology"/>
<organism evidence="5">
    <name type="scientific">marine sediment metagenome</name>
    <dbReference type="NCBI Taxonomy" id="412755"/>
    <lineage>
        <taxon>unclassified sequences</taxon>
        <taxon>metagenomes</taxon>
        <taxon>ecological metagenomes</taxon>
    </lineage>
</organism>
<dbReference type="Pfam" id="PF00118">
    <property type="entry name" value="Cpn60_TCP1"/>
    <property type="match status" value="1"/>
</dbReference>